<comment type="function">
    <text evidence="8 9">Cotranslationally removes the N-terminal methionine from nascent proteins. The N-terminal methionine is often cleaved when the second residue in the primary sequence is small and uncharged (Met-Ala-, Cys, Gly, Pro, Ser, Thr, or Val).</text>
</comment>
<dbReference type="SUPFAM" id="SSF46785">
    <property type="entry name" value="Winged helix' DNA-binding domain"/>
    <property type="match status" value="1"/>
</dbReference>
<dbReference type="InterPro" id="IPR050247">
    <property type="entry name" value="Met_Aminopeptidase_Type2"/>
</dbReference>
<dbReference type="GO" id="GO:0005737">
    <property type="term" value="C:cytoplasm"/>
    <property type="evidence" value="ECO:0007669"/>
    <property type="project" value="UniProtKB-SubCell"/>
</dbReference>
<keyword evidence="5 8" id="KW-0645">Protease</keyword>
<organism evidence="12 13">
    <name type="scientific">Thalassiosira oceanica</name>
    <name type="common">Marine diatom</name>
    <dbReference type="NCBI Taxonomy" id="159749"/>
    <lineage>
        <taxon>Eukaryota</taxon>
        <taxon>Sar</taxon>
        <taxon>Stramenopiles</taxon>
        <taxon>Ochrophyta</taxon>
        <taxon>Bacillariophyta</taxon>
        <taxon>Coscinodiscophyceae</taxon>
        <taxon>Thalassiosirophycidae</taxon>
        <taxon>Thalassiosirales</taxon>
        <taxon>Thalassiosiraceae</taxon>
        <taxon>Thalassiosira</taxon>
    </lineage>
</organism>
<feature type="binding site" evidence="8">
    <location>
        <position position="321"/>
    </location>
    <ligand>
        <name>a divalent metal cation</name>
        <dbReference type="ChEBI" id="CHEBI:60240"/>
        <label>2</label>
        <note>catalytic</note>
    </ligand>
</feature>
<dbReference type="EC" id="3.4.11.18" evidence="8"/>
<feature type="compositionally biased region" description="Acidic residues" evidence="10">
    <location>
        <begin position="25"/>
        <end position="42"/>
    </location>
</feature>
<dbReference type="CDD" id="cd01088">
    <property type="entry name" value="MetAP2"/>
    <property type="match status" value="1"/>
</dbReference>
<feature type="region of interest" description="Disordered" evidence="10">
    <location>
        <begin position="102"/>
        <end position="139"/>
    </location>
</feature>
<feature type="binding site" evidence="8">
    <location>
        <position position="354"/>
    </location>
    <ligand>
        <name>a divalent metal cation</name>
        <dbReference type="ChEBI" id="CHEBI:60240"/>
        <label>2</label>
        <note>catalytic</note>
    </ligand>
</feature>
<dbReference type="SUPFAM" id="SSF55920">
    <property type="entry name" value="Creatinase/aminopeptidase"/>
    <property type="match status" value="1"/>
</dbReference>
<dbReference type="Gene3D" id="1.10.10.10">
    <property type="entry name" value="Winged helix-like DNA-binding domain superfamily/Winged helix DNA-binding domain"/>
    <property type="match status" value="1"/>
</dbReference>
<dbReference type="InterPro" id="IPR001714">
    <property type="entry name" value="Pept_M24_MAP"/>
</dbReference>
<dbReference type="OrthoDB" id="7848262at2759"/>
<evidence type="ECO:0000256" key="3">
    <source>
        <dbReference type="ARBA" id="ARBA00001954"/>
    </source>
</evidence>
<dbReference type="GO" id="GO:0004239">
    <property type="term" value="F:initiator methionyl aminopeptidase activity"/>
    <property type="evidence" value="ECO:0007669"/>
    <property type="project" value="UniProtKB-UniRule"/>
</dbReference>
<evidence type="ECO:0000256" key="7">
    <source>
        <dbReference type="ARBA" id="ARBA00022801"/>
    </source>
</evidence>
<keyword evidence="4 8" id="KW-0031">Aminopeptidase</keyword>
<comment type="caution">
    <text evidence="12">The sequence shown here is derived from an EMBL/GenBank/DDBJ whole genome shotgun (WGS) entry which is preliminary data.</text>
</comment>
<dbReference type="InterPro" id="IPR036390">
    <property type="entry name" value="WH_DNA-bd_sf"/>
</dbReference>
<comment type="catalytic activity">
    <reaction evidence="1 8 9">
        <text>Release of N-terminal amino acids, preferentially methionine, from peptides and arylamides.</text>
        <dbReference type="EC" id="3.4.11.18"/>
    </reaction>
</comment>
<feature type="compositionally biased region" description="Acidic residues" evidence="10">
    <location>
        <begin position="1"/>
        <end position="18"/>
    </location>
</feature>
<dbReference type="Pfam" id="PF00557">
    <property type="entry name" value="Peptidase_M24"/>
    <property type="match status" value="1"/>
</dbReference>
<feature type="binding site" evidence="8">
    <location>
        <position position="461"/>
    </location>
    <ligand>
        <name>a divalent metal cation</name>
        <dbReference type="ChEBI" id="CHEBI:60240"/>
        <label>1</label>
    </ligand>
</feature>
<protein>
    <recommendedName>
        <fullName evidence="8">Methionine aminopeptidase 2</fullName>
        <shortName evidence="8">MAP 2</shortName>
        <shortName evidence="8">MetAP 2</shortName>
        <ecNumber evidence="8">3.4.11.18</ecNumber>
    </recommendedName>
    <alternativeName>
        <fullName evidence="8">Peptidase M</fullName>
    </alternativeName>
</protein>
<dbReference type="PROSITE" id="PS01202">
    <property type="entry name" value="MAP_2"/>
    <property type="match status" value="1"/>
</dbReference>
<keyword evidence="13" id="KW-1185">Reference proteome</keyword>
<sequence length="480" mass="53596">MGEDGDWEDVKEDVDNDGDDRVGDGDEEMNENGDEAPGEDGDGAAKKKKKKKKKKTGAAAKLVKGTPSNKAEGRFLNEGSFTDYYVAHGQTEPPTLPVVNLFRGEDDEDPSRKGLPTFPQGEIQEHPLESNSHRVSSEELRAADRLQQDLYDKLRHASEVHRQVRHHAQSFIKPGIKLIDMCERLEETNRRLVQECGLERGIGFPTGCSLNHVAAHYTPNSGDDTVLSYDDVMKVDFGTQIDGRIIDCAWTVSFNPKYDPLLEAVKEATNAGIKAAGIDVRLCDIGESVQEVMESYEVELEGKTYPVKATYHKCIRNLNGHSMGPYHIHAGKSVPIVKCDDQTKMEENEIFAIETFGSTGRGYIVEDMECSHYMKNFHAPHVPLRVPRAKKLLAHINKTFGTLAFCRRWLEREDGGSATVNKQGGRQEKYLGALKNLCDVGIVQPYPPLVDVKGCYTAQYEHTLILRPTCKEILSRGDDY</sequence>
<feature type="binding site" evidence="8">
    <location>
        <position position="236"/>
    </location>
    <ligand>
        <name>a divalent metal cation</name>
        <dbReference type="ChEBI" id="CHEBI:60240"/>
        <label>1</label>
    </ligand>
</feature>
<dbReference type="InterPro" id="IPR002468">
    <property type="entry name" value="Pept_M24A_MAP2"/>
</dbReference>
<feature type="binding site" evidence="8">
    <location>
        <position position="461"/>
    </location>
    <ligand>
        <name>a divalent metal cation</name>
        <dbReference type="ChEBI" id="CHEBI:60240"/>
        <label>2</label>
        <note>catalytic</note>
    </ligand>
</feature>
<proteinExistence type="inferred from homology"/>
<dbReference type="PANTHER" id="PTHR45777:SF2">
    <property type="entry name" value="METHIONINE AMINOPEPTIDASE 2"/>
    <property type="match status" value="1"/>
</dbReference>
<evidence type="ECO:0000256" key="2">
    <source>
        <dbReference type="ARBA" id="ARBA00001936"/>
    </source>
</evidence>
<feature type="binding site" evidence="8">
    <location>
        <position position="247"/>
    </location>
    <ligand>
        <name>a divalent metal cation</name>
        <dbReference type="ChEBI" id="CHEBI:60240"/>
        <label>1</label>
    </ligand>
</feature>
<dbReference type="GO" id="GO:0070006">
    <property type="term" value="F:metalloaminopeptidase activity"/>
    <property type="evidence" value="ECO:0007669"/>
    <property type="project" value="UniProtKB-UniRule"/>
</dbReference>
<dbReference type="GO" id="GO:0006508">
    <property type="term" value="P:proteolysis"/>
    <property type="evidence" value="ECO:0007669"/>
    <property type="project" value="UniProtKB-KW"/>
</dbReference>
<feature type="region of interest" description="Disordered" evidence="10">
    <location>
        <begin position="1"/>
        <end position="74"/>
    </location>
</feature>
<feature type="binding site" evidence="8">
    <location>
        <position position="247"/>
    </location>
    <ligand>
        <name>a divalent metal cation</name>
        <dbReference type="ChEBI" id="CHEBI:60240"/>
        <label>2</label>
        <note>catalytic</note>
    </ligand>
</feature>
<dbReference type="EMBL" id="AGNL01008771">
    <property type="protein sequence ID" value="EJK70282.1"/>
    <property type="molecule type" value="Genomic_DNA"/>
</dbReference>
<feature type="compositionally biased region" description="Basic residues" evidence="10">
    <location>
        <begin position="46"/>
        <end position="56"/>
    </location>
</feature>
<evidence type="ECO:0000256" key="5">
    <source>
        <dbReference type="ARBA" id="ARBA00022670"/>
    </source>
</evidence>
<dbReference type="HAMAP" id="MF_03175">
    <property type="entry name" value="MetAP_2_euk"/>
    <property type="match status" value="1"/>
</dbReference>
<keyword evidence="8" id="KW-0963">Cytoplasm</keyword>
<evidence type="ECO:0000256" key="10">
    <source>
        <dbReference type="SAM" id="MobiDB-lite"/>
    </source>
</evidence>
<feature type="domain" description="Peptidase M24" evidence="11">
    <location>
        <begin position="153"/>
        <end position="355"/>
    </location>
</feature>
<dbReference type="InterPro" id="IPR036005">
    <property type="entry name" value="Creatinase/aminopeptidase-like"/>
</dbReference>
<dbReference type="Proteomes" id="UP000266841">
    <property type="component" value="Unassembled WGS sequence"/>
</dbReference>
<accession>K0TID0</accession>
<gene>
    <name evidence="12" type="ORF">THAOC_08372</name>
</gene>
<evidence type="ECO:0000256" key="9">
    <source>
        <dbReference type="RuleBase" id="RU003653"/>
    </source>
</evidence>
<evidence type="ECO:0000256" key="1">
    <source>
        <dbReference type="ARBA" id="ARBA00000294"/>
    </source>
</evidence>
<dbReference type="InterPro" id="IPR000994">
    <property type="entry name" value="Pept_M24"/>
</dbReference>
<comment type="cofactor">
    <cofactor evidence="2">
        <name>Mn(2+)</name>
        <dbReference type="ChEBI" id="CHEBI:29035"/>
    </cofactor>
</comment>
<feature type="binding site" evidence="8">
    <location>
        <position position="216"/>
    </location>
    <ligand>
        <name>substrate</name>
    </ligand>
</feature>
<comment type="cofactor">
    <cofactor evidence="3">
        <name>Fe(2+)</name>
        <dbReference type="ChEBI" id="CHEBI:29033"/>
    </cofactor>
</comment>
<dbReference type="NCBIfam" id="TIGR00501">
    <property type="entry name" value="met_pdase_II"/>
    <property type="match status" value="1"/>
</dbReference>
<feature type="binding site" evidence="8">
    <location>
        <position position="329"/>
    </location>
    <ligand>
        <name>substrate</name>
    </ligand>
</feature>
<dbReference type="PRINTS" id="PR00599">
    <property type="entry name" value="MAPEPTIDASE"/>
</dbReference>
<dbReference type="GO" id="GO:0046872">
    <property type="term" value="F:metal ion binding"/>
    <property type="evidence" value="ECO:0007669"/>
    <property type="project" value="UniProtKB-UniRule"/>
</dbReference>
<evidence type="ECO:0000256" key="6">
    <source>
        <dbReference type="ARBA" id="ARBA00022723"/>
    </source>
</evidence>
<feature type="compositionally biased region" description="Basic and acidic residues" evidence="10">
    <location>
        <begin position="123"/>
        <end position="139"/>
    </location>
</feature>
<dbReference type="InterPro" id="IPR036388">
    <property type="entry name" value="WH-like_DNA-bd_sf"/>
</dbReference>
<keyword evidence="6 8" id="KW-0479">Metal-binding</keyword>
<dbReference type="eggNOG" id="KOG2775">
    <property type="taxonomic scope" value="Eukaryota"/>
</dbReference>
<evidence type="ECO:0000313" key="12">
    <source>
        <dbReference type="EMBL" id="EJK70282.1"/>
    </source>
</evidence>
<evidence type="ECO:0000256" key="4">
    <source>
        <dbReference type="ARBA" id="ARBA00022438"/>
    </source>
</evidence>
<dbReference type="AlphaFoldDB" id="K0TID0"/>
<evidence type="ECO:0000313" key="13">
    <source>
        <dbReference type="Proteomes" id="UP000266841"/>
    </source>
</evidence>
<dbReference type="Gene3D" id="3.90.230.10">
    <property type="entry name" value="Creatinase/methionine aminopeptidase superfamily"/>
    <property type="match status" value="1"/>
</dbReference>
<comment type="subcellular location">
    <subcellularLocation>
        <location evidence="8">Cytoplasm</location>
    </subcellularLocation>
</comment>
<reference evidence="12 13" key="1">
    <citation type="journal article" date="2012" name="Genome Biol.">
        <title>Genome and low-iron response of an oceanic diatom adapted to chronic iron limitation.</title>
        <authorList>
            <person name="Lommer M."/>
            <person name="Specht M."/>
            <person name="Roy A.S."/>
            <person name="Kraemer L."/>
            <person name="Andreson R."/>
            <person name="Gutowska M.A."/>
            <person name="Wolf J."/>
            <person name="Bergner S.V."/>
            <person name="Schilhabel M.B."/>
            <person name="Klostermeier U.C."/>
            <person name="Beiko R.G."/>
            <person name="Rosenstiel P."/>
            <person name="Hippler M."/>
            <person name="Laroche J."/>
        </authorList>
    </citation>
    <scope>NUCLEOTIDE SEQUENCE [LARGE SCALE GENOMIC DNA]</scope>
    <source>
        <strain evidence="12 13">CCMP1005</strain>
    </source>
</reference>
<keyword evidence="7 8" id="KW-0378">Hydrolase</keyword>
<name>K0TID0_THAOC</name>
<comment type="similarity">
    <text evidence="8">Belongs to the peptidase M24A family. Methionine aminopeptidase eukaryotic type 2 subfamily.</text>
</comment>
<evidence type="ECO:0000256" key="8">
    <source>
        <dbReference type="HAMAP-Rule" id="MF_03175"/>
    </source>
</evidence>
<dbReference type="InterPro" id="IPR018349">
    <property type="entry name" value="Pept_M24A_MAP2_BS"/>
</dbReference>
<dbReference type="OMA" id="PFAKRWL"/>
<comment type="cofactor">
    <cofactor evidence="8">
        <name>Co(2+)</name>
        <dbReference type="ChEBI" id="CHEBI:48828"/>
    </cofactor>
    <cofactor evidence="8">
        <name>Zn(2+)</name>
        <dbReference type="ChEBI" id="CHEBI:29105"/>
    </cofactor>
    <cofactor evidence="8">
        <name>Mn(2+)</name>
        <dbReference type="ChEBI" id="CHEBI:29035"/>
    </cofactor>
    <cofactor evidence="8">
        <name>Fe(2+)</name>
        <dbReference type="ChEBI" id="CHEBI:29033"/>
    </cofactor>
    <text evidence="8">Binds 2 divalent metal cations per subunit. Has a high-affinity and a low affinity metal-binding site. The true nature of the physiological cofactor is under debate. The enzyme is active with cobalt, zinc, manganese or divalent iron ions. Most likely, methionine aminopeptidases function as mononuclear Fe(2+)-metalloproteases under physiological conditions, and the catalytically relevant metal-binding site has been assigned to the histidine-containing high-affinity site.</text>
</comment>
<evidence type="ECO:0000259" key="11">
    <source>
        <dbReference type="Pfam" id="PF00557"/>
    </source>
</evidence>
<dbReference type="PANTHER" id="PTHR45777">
    <property type="entry name" value="METHIONINE AMINOPEPTIDASE 2"/>
    <property type="match status" value="1"/>
</dbReference>